<reference evidence="1 2" key="1">
    <citation type="submission" date="2017-09" db="EMBL/GenBank/DDBJ databases">
        <title>WGS assembly of Aquilegia coerulea Goldsmith.</title>
        <authorList>
            <person name="Hodges S."/>
            <person name="Kramer E."/>
            <person name="Nordborg M."/>
            <person name="Tomkins J."/>
            <person name="Borevitz J."/>
            <person name="Derieg N."/>
            <person name="Yan J."/>
            <person name="Mihaltcheva S."/>
            <person name="Hayes R.D."/>
            <person name="Rokhsar D."/>
        </authorList>
    </citation>
    <scope>NUCLEOTIDE SEQUENCE [LARGE SCALE GENOMIC DNA]</scope>
    <source>
        <strain evidence="2">cv. Goldsmith</strain>
    </source>
</reference>
<accession>A0A2G5C3W3</accession>
<evidence type="ECO:0000313" key="1">
    <source>
        <dbReference type="EMBL" id="PIA25960.1"/>
    </source>
</evidence>
<organism evidence="1 2">
    <name type="scientific">Aquilegia coerulea</name>
    <name type="common">Rocky mountain columbine</name>
    <dbReference type="NCBI Taxonomy" id="218851"/>
    <lineage>
        <taxon>Eukaryota</taxon>
        <taxon>Viridiplantae</taxon>
        <taxon>Streptophyta</taxon>
        <taxon>Embryophyta</taxon>
        <taxon>Tracheophyta</taxon>
        <taxon>Spermatophyta</taxon>
        <taxon>Magnoliopsida</taxon>
        <taxon>Ranunculales</taxon>
        <taxon>Ranunculaceae</taxon>
        <taxon>Thalictroideae</taxon>
        <taxon>Aquilegia</taxon>
    </lineage>
</organism>
<evidence type="ECO:0008006" key="3">
    <source>
        <dbReference type="Google" id="ProtNLM"/>
    </source>
</evidence>
<keyword evidence="2" id="KW-1185">Reference proteome</keyword>
<protein>
    <recommendedName>
        <fullName evidence="3">RNase H type-1 domain-containing protein</fullName>
    </recommendedName>
</protein>
<dbReference type="OrthoDB" id="1938131at2759"/>
<proteinExistence type="predicted"/>
<dbReference type="EMBL" id="KZ305118">
    <property type="protein sequence ID" value="PIA25960.1"/>
    <property type="molecule type" value="Genomic_DNA"/>
</dbReference>
<evidence type="ECO:0000313" key="2">
    <source>
        <dbReference type="Proteomes" id="UP000230069"/>
    </source>
</evidence>
<name>A0A2G5C3W3_AQUCA</name>
<gene>
    <name evidence="1" type="ORF">AQUCO_10200020v1</name>
</gene>
<sequence length="96" mass="11380">MDCWQTALLKLIIYIGRNIHLTWRSVEVAKAKGWRNIWLESDSMGVVQAFQQNNFLSDLANRWKNATKVELFSLRITHNTGKQTLQQMEWQKMELE</sequence>
<dbReference type="Proteomes" id="UP000230069">
    <property type="component" value="Unassembled WGS sequence"/>
</dbReference>
<dbReference type="EMBL" id="KZ305118">
    <property type="protein sequence ID" value="PIA25959.1"/>
    <property type="molecule type" value="Genomic_DNA"/>
</dbReference>
<dbReference type="AlphaFoldDB" id="A0A2G5C3W3"/>